<reference evidence="11" key="3">
    <citation type="submission" date="2025-09" db="UniProtKB">
        <authorList>
            <consortium name="Ensembl"/>
        </authorList>
    </citation>
    <scope>IDENTIFICATION</scope>
</reference>
<dbReference type="Pfam" id="PF00625">
    <property type="entry name" value="Guanylate_kin"/>
    <property type="match status" value="1"/>
</dbReference>
<dbReference type="SMART" id="SM00072">
    <property type="entry name" value="GuKc"/>
    <property type="match status" value="1"/>
</dbReference>
<keyword evidence="8" id="KW-0406">Ion transport</keyword>
<dbReference type="GO" id="GO:0005891">
    <property type="term" value="C:voltage-gated calcium channel complex"/>
    <property type="evidence" value="ECO:0007669"/>
    <property type="project" value="InterPro"/>
</dbReference>
<evidence type="ECO:0000259" key="10">
    <source>
        <dbReference type="SMART" id="SM00072"/>
    </source>
</evidence>
<organism evidence="11 12">
    <name type="scientific">Sparus aurata</name>
    <name type="common">Gilthead sea bream</name>
    <dbReference type="NCBI Taxonomy" id="8175"/>
    <lineage>
        <taxon>Eukaryota</taxon>
        <taxon>Metazoa</taxon>
        <taxon>Chordata</taxon>
        <taxon>Craniata</taxon>
        <taxon>Vertebrata</taxon>
        <taxon>Euteleostomi</taxon>
        <taxon>Actinopterygii</taxon>
        <taxon>Neopterygii</taxon>
        <taxon>Teleostei</taxon>
        <taxon>Neoteleostei</taxon>
        <taxon>Acanthomorphata</taxon>
        <taxon>Eupercaria</taxon>
        <taxon>Spariformes</taxon>
        <taxon>Sparidae</taxon>
        <taxon>Sparus</taxon>
    </lineage>
</organism>
<dbReference type="FunFam" id="2.30.30.40:FF:000315">
    <property type="entry name" value="Calcium channel, voltage-dependent, beta 2b"/>
    <property type="match status" value="1"/>
</dbReference>
<dbReference type="AlphaFoldDB" id="A0A671U4S9"/>
<evidence type="ECO:0000256" key="3">
    <source>
        <dbReference type="ARBA" id="ARBA00022448"/>
    </source>
</evidence>
<keyword evidence="2" id="KW-0728">SH3 domain</keyword>
<reference evidence="11" key="1">
    <citation type="submission" date="2021-04" db="EMBL/GenBank/DDBJ databases">
        <authorList>
            <consortium name="Wellcome Sanger Institute Data Sharing"/>
        </authorList>
    </citation>
    <scope>NUCLEOTIDE SEQUENCE [LARGE SCALE GENOMIC DNA]</scope>
</reference>
<evidence type="ECO:0000256" key="9">
    <source>
        <dbReference type="ARBA" id="ARBA00023303"/>
    </source>
</evidence>
<dbReference type="SUPFAM" id="SSF52540">
    <property type="entry name" value="P-loop containing nucleoside triphosphate hydrolases"/>
    <property type="match status" value="1"/>
</dbReference>
<keyword evidence="12" id="KW-1185">Reference proteome</keyword>
<dbReference type="GeneTree" id="ENSGT00950000182837"/>
<comment type="similarity">
    <text evidence="1">Belongs to the calcium channel beta subunit family.</text>
</comment>
<keyword evidence="7" id="KW-0851">Voltage-gated channel</keyword>
<dbReference type="Gene3D" id="2.30.30.40">
    <property type="entry name" value="SH3 Domains"/>
    <property type="match status" value="1"/>
</dbReference>
<dbReference type="GO" id="GO:0005245">
    <property type="term" value="F:voltage-gated calcium channel activity"/>
    <property type="evidence" value="ECO:0007669"/>
    <property type="project" value="InterPro"/>
</dbReference>
<evidence type="ECO:0000256" key="5">
    <source>
        <dbReference type="ARBA" id="ARBA00022568"/>
    </source>
</evidence>
<keyword evidence="3" id="KW-0813">Transport</keyword>
<evidence type="ECO:0000256" key="2">
    <source>
        <dbReference type="ARBA" id="ARBA00022443"/>
    </source>
</evidence>
<name>A0A671U4S9_SPAAU</name>
<evidence type="ECO:0000313" key="11">
    <source>
        <dbReference type="Ensembl" id="ENSSAUP00010009050.1"/>
    </source>
</evidence>
<dbReference type="Ensembl" id="ENSSAUT00010009664.1">
    <property type="protein sequence ID" value="ENSSAUP00010009050.1"/>
    <property type="gene ID" value="ENSSAUG00010004480.1"/>
</dbReference>
<gene>
    <name evidence="11" type="primary">cacnb2b</name>
</gene>
<evidence type="ECO:0000313" key="12">
    <source>
        <dbReference type="Proteomes" id="UP000472265"/>
    </source>
</evidence>
<sequence length="407" mass="45495">MYCCGLGHWRRVQSTYGERQDTDGFEERNAQVQLEKAKSKPVAFAVRCNFSYTPADDDNVPVPGQAVTFEAREFLHVKEKFNNEWWIGRPVKEDGVVGFIPSPVNLETILIRREVQARKAAKALANKAAAQQTQDMNAKKYTPPSQGQCGEQVAMYDVVPTMRPVVLMGPSLKGLEVTDMMQKALFDYLKHRFEGRITITRVTADISLAKRSILNNPGKKALMDRSNTRSNLAQIQGEVERIFELARSLQLVVLDADTVNHPLQVSKTSLAPILVYVKISSPKVLTRLIKTRGKSQTKHLNVQLVAADKLAQCPPEMFDVILDENQLTDACEHIADYLESYWRATHPPEMEATNALVAHLAGNTLPTNPSGIQVHEKHYIDNEATGCNITLTLSCHLISSRPSYLLC</sequence>
<proteinExistence type="inferred from homology"/>
<keyword evidence="9" id="KW-0407">Ion channel</keyword>
<dbReference type="InterPro" id="IPR027417">
    <property type="entry name" value="P-loop_NTPase"/>
</dbReference>
<evidence type="ECO:0000256" key="6">
    <source>
        <dbReference type="ARBA" id="ARBA00022837"/>
    </source>
</evidence>
<evidence type="ECO:0000256" key="4">
    <source>
        <dbReference type="ARBA" id="ARBA00022553"/>
    </source>
</evidence>
<dbReference type="SUPFAM" id="SSF50044">
    <property type="entry name" value="SH3-domain"/>
    <property type="match status" value="1"/>
</dbReference>
<evidence type="ECO:0000256" key="1">
    <source>
        <dbReference type="ARBA" id="ARBA00010836"/>
    </source>
</evidence>
<keyword evidence="6" id="KW-0106">Calcium</keyword>
<dbReference type="InterPro" id="IPR000584">
    <property type="entry name" value="VDCC_L_bsu"/>
</dbReference>
<dbReference type="PANTHER" id="PTHR11824">
    <property type="entry name" value="VOLTAGE-DEPENDENT CALCIUM CHANNEL BETA SUBUNIT"/>
    <property type="match status" value="1"/>
</dbReference>
<dbReference type="PRINTS" id="PR01626">
    <property type="entry name" value="LCACHANNELB"/>
</dbReference>
<keyword evidence="4" id="KW-0597">Phosphoprotein</keyword>
<protein>
    <submittedName>
        <fullName evidence="11">Calcium channel, voltage-dependent, beta 2b</fullName>
    </submittedName>
</protein>
<evidence type="ECO:0000256" key="7">
    <source>
        <dbReference type="ARBA" id="ARBA00022882"/>
    </source>
</evidence>
<dbReference type="InterPro" id="IPR036028">
    <property type="entry name" value="SH3-like_dom_sf"/>
</dbReference>
<dbReference type="Gene3D" id="3.40.50.300">
    <property type="entry name" value="P-loop containing nucleotide triphosphate hydrolases"/>
    <property type="match status" value="1"/>
</dbReference>
<accession>A0A671U4S9</accession>
<keyword evidence="5" id="KW-0109">Calcium transport</keyword>
<dbReference type="InterPro" id="IPR008145">
    <property type="entry name" value="GK/Ca_channel_bsu"/>
</dbReference>
<reference evidence="11" key="2">
    <citation type="submission" date="2025-08" db="UniProtKB">
        <authorList>
            <consortium name="Ensembl"/>
        </authorList>
    </citation>
    <scope>IDENTIFICATION</scope>
</reference>
<dbReference type="Proteomes" id="UP000472265">
    <property type="component" value="Chromosome 21"/>
</dbReference>
<feature type="domain" description="Guanylate kinase/L-type calcium channel beta subunit" evidence="10">
    <location>
        <begin position="161"/>
        <end position="342"/>
    </location>
</feature>
<dbReference type="FunFam" id="3.40.50.300:FF:000023">
    <property type="entry name" value="Voltage-dependent L-type calcium channel subunit beta-2"/>
    <property type="match status" value="1"/>
</dbReference>
<evidence type="ECO:0000256" key="8">
    <source>
        <dbReference type="ARBA" id="ARBA00023065"/>
    </source>
</evidence>